<keyword evidence="3" id="KW-0503">Monooxygenase</keyword>
<sequence length="304" mass="32668">MSRLDSRALRRAFGSFMTGVTVVTTRNAAGEPVGFTANSFASVSLDPPLLLVCPGRFLSSYDSFAACRHFAVNVLAEGQEEVANTFASFKGDRFARVTHREDAIGNVLVDGAVAQFSCRTYQVVDAGDHAILIGEVQAFSHEAGRGLGYAAGQFFSLGLERAALEPSGRSALYGAIIGVGDDVLLEATDRGFRPPQVVAEDRENTRQRLAQDLAGRGQPVTLGPAYSVFDDDKTQCSYFLATATGAGSAGFTRCPVADIPNLKFASPAIRDMMMRYAVETRTRSFGLYIGDARRGDVHLSQERT</sequence>
<organism evidence="3 4">
    <name type="scientific">Roseovarius atlanticus</name>
    <dbReference type="NCBI Taxonomy" id="1641875"/>
    <lineage>
        <taxon>Bacteria</taxon>
        <taxon>Pseudomonadati</taxon>
        <taxon>Pseudomonadota</taxon>
        <taxon>Alphaproteobacteria</taxon>
        <taxon>Rhodobacterales</taxon>
        <taxon>Roseobacteraceae</taxon>
        <taxon>Roseovarius</taxon>
    </lineage>
</organism>
<dbReference type="Gene3D" id="2.30.110.10">
    <property type="entry name" value="Electron Transport, Fmn-binding Protein, Chain A"/>
    <property type="match status" value="1"/>
</dbReference>
<evidence type="ECO:0000313" key="3">
    <source>
        <dbReference type="EMBL" id="KRS10869.1"/>
    </source>
</evidence>
<dbReference type="Pfam" id="PF01613">
    <property type="entry name" value="Flavin_Reduct"/>
    <property type="match status" value="1"/>
</dbReference>
<evidence type="ECO:0000256" key="1">
    <source>
        <dbReference type="ARBA" id="ARBA00023002"/>
    </source>
</evidence>
<protein>
    <submittedName>
        <fullName evidence="3">Nitrilotriacetate monooxygenase</fullName>
    </submittedName>
</protein>
<dbReference type="GO" id="GO:0042602">
    <property type="term" value="F:riboflavin reductase (NADPH) activity"/>
    <property type="evidence" value="ECO:0007669"/>
    <property type="project" value="TreeGrafter"/>
</dbReference>
<dbReference type="PATRIC" id="fig|1641875.4.peg.2373"/>
<dbReference type="InterPro" id="IPR012349">
    <property type="entry name" value="Split_barrel_FMN-bd"/>
</dbReference>
<dbReference type="Proteomes" id="UP000051295">
    <property type="component" value="Unassembled WGS sequence"/>
</dbReference>
<dbReference type="PANTHER" id="PTHR30466:SF1">
    <property type="entry name" value="FMN REDUCTASE (NADH) RUTF"/>
    <property type="match status" value="1"/>
</dbReference>
<dbReference type="OrthoDB" id="9792858at2"/>
<evidence type="ECO:0000313" key="4">
    <source>
        <dbReference type="Proteomes" id="UP000051295"/>
    </source>
</evidence>
<dbReference type="STRING" id="1641875.XM53_19205"/>
<dbReference type="Gene3D" id="3.90.79.10">
    <property type="entry name" value="Nucleoside Triphosphate Pyrophosphohydrolase"/>
    <property type="match status" value="1"/>
</dbReference>
<reference evidence="3 4" key="1">
    <citation type="submission" date="2015-04" db="EMBL/GenBank/DDBJ databases">
        <title>The draft genome sequence of Roseovarius sp.R12b.</title>
        <authorList>
            <person name="Li G."/>
            <person name="Lai Q."/>
            <person name="Shao Z."/>
            <person name="Yan P."/>
        </authorList>
    </citation>
    <scope>NUCLEOTIDE SEQUENCE [LARGE SCALE GENOMIC DNA]</scope>
    <source>
        <strain evidence="3 4">R12B</strain>
    </source>
</reference>
<feature type="domain" description="Flavin reductase like" evidence="2">
    <location>
        <begin position="13"/>
        <end position="156"/>
    </location>
</feature>
<dbReference type="EMBL" id="LAXJ01000026">
    <property type="protein sequence ID" value="KRS10869.1"/>
    <property type="molecule type" value="Genomic_DNA"/>
</dbReference>
<dbReference type="AlphaFoldDB" id="A0A0T5NPF6"/>
<dbReference type="GO" id="GO:0010181">
    <property type="term" value="F:FMN binding"/>
    <property type="evidence" value="ECO:0007669"/>
    <property type="project" value="InterPro"/>
</dbReference>
<keyword evidence="4" id="KW-1185">Reference proteome</keyword>
<dbReference type="GO" id="GO:0004497">
    <property type="term" value="F:monooxygenase activity"/>
    <property type="evidence" value="ECO:0007669"/>
    <property type="project" value="UniProtKB-KW"/>
</dbReference>
<dbReference type="SMART" id="SM00903">
    <property type="entry name" value="Flavin_Reduct"/>
    <property type="match status" value="1"/>
</dbReference>
<name>A0A0T5NPF6_9RHOB</name>
<gene>
    <name evidence="3" type="ORF">XM53_19205</name>
</gene>
<comment type="caution">
    <text evidence="3">The sequence shown here is derived from an EMBL/GenBank/DDBJ whole genome shotgun (WGS) entry which is preliminary data.</text>
</comment>
<keyword evidence="1" id="KW-0560">Oxidoreductase</keyword>
<dbReference type="InterPro" id="IPR002563">
    <property type="entry name" value="Flavin_Rdtase-like_dom"/>
</dbReference>
<accession>A0A0T5NPF6</accession>
<dbReference type="PANTHER" id="PTHR30466">
    <property type="entry name" value="FLAVIN REDUCTASE"/>
    <property type="match status" value="1"/>
</dbReference>
<evidence type="ECO:0000259" key="2">
    <source>
        <dbReference type="SMART" id="SM00903"/>
    </source>
</evidence>
<dbReference type="RefSeq" id="WP_057796303.1">
    <property type="nucleotide sequence ID" value="NZ_LAXJ01000026.1"/>
</dbReference>
<dbReference type="InterPro" id="IPR050268">
    <property type="entry name" value="NADH-dep_flavin_reductase"/>
</dbReference>
<dbReference type="SUPFAM" id="SSF50475">
    <property type="entry name" value="FMN-binding split barrel"/>
    <property type="match status" value="1"/>
</dbReference>
<proteinExistence type="predicted"/>